<sequence length="873" mass="95405">MTSRLKRKLGDLGVDTSSRKANENFCLIGTPLPPLEKSKDTGEFVPLWKQEVRDEKGRRRLHGAFTGGFSAGYFNTVGWTPQSFVSSRNDRAKKKDVRAEDFMDEEDLQDLKDSRNLVDTTEQMDFGGGATTALLGTEVDDVEKDPITRTLEASLLPAPKDSVGAKILKKMGWRLGQGIGPRISLKRRKEQDAMAYEPTTGSKLTVGALDIPEDDDEASKHTYAPRDTPVLIVKRKDNVHGLGYKPGLTLNESLGGHAGGGQGPRLAGGFGLGALNDADEDDLDVYDNTQHARRLAYDNLDGEDNDIVVIGGKSDRRTASMVPSTSSQYFRDGRPVLAGFVLSDEPVAEDRWFPLPEIPPGWTPNPKRVWEKDKENAPVQPSPPEALQHGKWKRSNISADQRGAMFGETPLPSGPRSIFDYMSQKDKERIQRIASNLATGTDPTSSGRRPGPSVSHPSVSIAKLEPHVAQAALRGFQPFTADPSKQARYIAYLHSQADSDGFAPIKPVAGQSTDDFNKELEDYAKAASLFKPMSGAMAGRFTSAAVVEFGPNVQEGLYTPSQEELAAKEAQRKKEEEEKVTPKAHAAKMGMYGAMTRETKPWQPAKLLCKRFGVKDPDVMPEIPTEAEAASFGSQSGPSFSHGQAETAASTLKGRDVIAPVQTRDGPRDLANIGLGDDETQGQDTLTYQRPSMDIFKAIFASDDEDSDDEENENAAEDEYAAESSTTNGKAANGFTPATAILDDTPFDPSTFKPTFIPREGKSKKLKDEDRKKEKKEEKEKEKKEKKKKEKKGVLVSFEVEDEGGDGVEPKQPKDRPKKKRKEKEGGSDGKDQGMWIDKPPPGVPTVVPSPPASMDIGTDAPAKGRKRAIDFM</sequence>
<feature type="compositionally biased region" description="Basic and acidic residues" evidence="1">
    <location>
        <begin position="565"/>
        <end position="581"/>
    </location>
</feature>
<evidence type="ECO:0000256" key="1">
    <source>
        <dbReference type="SAM" id="MobiDB-lite"/>
    </source>
</evidence>
<dbReference type="OrthoDB" id="20507at2759"/>
<dbReference type="PROSITE" id="PS50174">
    <property type="entry name" value="G_PATCH"/>
    <property type="match status" value="1"/>
</dbReference>
<dbReference type="EMBL" id="JANKHO010000378">
    <property type="protein sequence ID" value="KAJ3510708.1"/>
    <property type="molecule type" value="Genomic_DNA"/>
</dbReference>
<feature type="region of interest" description="Disordered" evidence="1">
    <location>
        <begin position="564"/>
        <end position="585"/>
    </location>
</feature>
<feature type="domain" description="G-patch" evidence="2">
    <location>
        <begin position="160"/>
        <end position="180"/>
    </location>
</feature>
<dbReference type="GO" id="GO:0006397">
    <property type="term" value="P:mRNA processing"/>
    <property type="evidence" value="ECO:0007669"/>
    <property type="project" value="InterPro"/>
</dbReference>
<dbReference type="Pfam" id="PF26093">
    <property type="entry name" value="HTH_TGH"/>
    <property type="match status" value="1"/>
</dbReference>
<feature type="compositionally biased region" description="Polar residues" evidence="1">
    <location>
        <begin position="632"/>
        <end position="650"/>
    </location>
</feature>
<feature type="compositionally biased region" description="Acidic residues" evidence="1">
    <location>
        <begin position="702"/>
        <end position="721"/>
    </location>
</feature>
<dbReference type="AlphaFoldDB" id="A0A9W8K3W9"/>
<feature type="compositionally biased region" description="Basic and acidic residues" evidence="1">
    <location>
        <begin position="759"/>
        <end position="783"/>
    </location>
</feature>
<feature type="compositionally biased region" description="Basic and acidic residues" evidence="1">
    <location>
        <begin position="823"/>
        <end position="832"/>
    </location>
</feature>
<dbReference type="Proteomes" id="UP001148786">
    <property type="component" value="Unassembled WGS sequence"/>
</dbReference>
<name>A0A9W8K3W9_9AGAR</name>
<gene>
    <name evidence="3" type="ORF">NLJ89_g4521</name>
</gene>
<dbReference type="InterPro" id="IPR000467">
    <property type="entry name" value="G_patch_dom"/>
</dbReference>
<feature type="region of interest" description="Disordered" evidence="1">
    <location>
        <begin position="436"/>
        <end position="459"/>
    </location>
</feature>
<dbReference type="InterPro" id="IPR011666">
    <property type="entry name" value="DUF1604"/>
</dbReference>
<evidence type="ECO:0000313" key="4">
    <source>
        <dbReference type="Proteomes" id="UP001148786"/>
    </source>
</evidence>
<dbReference type="Pfam" id="PF07713">
    <property type="entry name" value="DUF1604"/>
    <property type="match status" value="1"/>
</dbReference>
<feature type="region of interest" description="Disordered" evidence="1">
    <location>
        <begin position="628"/>
        <end position="873"/>
    </location>
</feature>
<comment type="caution">
    <text evidence="3">The sequence shown here is derived from an EMBL/GenBank/DDBJ whole genome shotgun (WGS) entry which is preliminary data.</text>
</comment>
<evidence type="ECO:0000259" key="2">
    <source>
        <dbReference type="PROSITE" id="PS50174"/>
    </source>
</evidence>
<feature type="compositionally biased region" description="Polar residues" evidence="1">
    <location>
        <begin position="436"/>
        <end position="447"/>
    </location>
</feature>
<protein>
    <recommendedName>
        <fullName evidence="2">G-patch domain-containing protein</fullName>
    </recommendedName>
</protein>
<organism evidence="3 4">
    <name type="scientific">Agrocybe chaxingu</name>
    <dbReference type="NCBI Taxonomy" id="84603"/>
    <lineage>
        <taxon>Eukaryota</taxon>
        <taxon>Fungi</taxon>
        <taxon>Dikarya</taxon>
        <taxon>Basidiomycota</taxon>
        <taxon>Agaricomycotina</taxon>
        <taxon>Agaricomycetes</taxon>
        <taxon>Agaricomycetidae</taxon>
        <taxon>Agaricales</taxon>
        <taxon>Agaricineae</taxon>
        <taxon>Strophariaceae</taxon>
        <taxon>Agrocybe</taxon>
    </lineage>
</organism>
<evidence type="ECO:0000313" key="3">
    <source>
        <dbReference type="EMBL" id="KAJ3510708.1"/>
    </source>
</evidence>
<proteinExistence type="predicted"/>
<dbReference type="PANTHER" id="PTHR13384">
    <property type="entry name" value="G PATCH DOMAIN-CONTAINING PROTEIN 1"/>
    <property type="match status" value="1"/>
</dbReference>
<dbReference type="GO" id="GO:0003723">
    <property type="term" value="F:RNA binding"/>
    <property type="evidence" value="ECO:0007669"/>
    <property type="project" value="TreeGrafter"/>
</dbReference>
<feature type="compositionally biased region" description="Pro residues" evidence="1">
    <location>
        <begin position="839"/>
        <end position="852"/>
    </location>
</feature>
<dbReference type="GO" id="GO:0005634">
    <property type="term" value="C:nucleus"/>
    <property type="evidence" value="ECO:0007669"/>
    <property type="project" value="TreeGrafter"/>
</dbReference>
<dbReference type="Pfam" id="PF01585">
    <property type="entry name" value="G-patch"/>
    <property type="match status" value="1"/>
</dbReference>
<keyword evidence="4" id="KW-1185">Reference proteome</keyword>
<dbReference type="PANTHER" id="PTHR13384:SF19">
    <property type="entry name" value="G PATCH DOMAIN-CONTAINING PROTEIN 1"/>
    <property type="match status" value="1"/>
</dbReference>
<feature type="region of interest" description="Disordered" evidence="1">
    <location>
        <begin position="373"/>
        <end position="392"/>
    </location>
</feature>
<reference evidence="3" key="1">
    <citation type="submission" date="2022-07" db="EMBL/GenBank/DDBJ databases">
        <title>Genome Sequence of Agrocybe chaxingu.</title>
        <authorList>
            <person name="Buettner E."/>
        </authorList>
    </citation>
    <scope>NUCLEOTIDE SEQUENCE</scope>
    <source>
        <strain evidence="3">MP-N11</strain>
    </source>
</reference>
<accession>A0A9W8K3W9</accession>